<feature type="domain" description="O-acyltransferase WSD1-like N-terminal" evidence="11">
    <location>
        <begin position="56"/>
        <end position="176"/>
    </location>
</feature>
<evidence type="ECO:0000256" key="2">
    <source>
        <dbReference type="ARBA" id="ARBA00004586"/>
    </source>
</evidence>
<comment type="similarity">
    <text evidence="8">In the N-terminal section; belongs to the long-chain O-acyltransferase family.</text>
</comment>
<protein>
    <submittedName>
        <fullName evidence="13">Uncharacterized protein</fullName>
    </submittedName>
</protein>
<dbReference type="GO" id="GO:0004144">
    <property type="term" value="F:diacylglycerol O-acyltransferase activity"/>
    <property type="evidence" value="ECO:0007669"/>
    <property type="project" value="UniProtKB-EC"/>
</dbReference>
<evidence type="ECO:0000256" key="9">
    <source>
        <dbReference type="ARBA" id="ARBA00047604"/>
    </source>
</evidence>
<dbReference type="GO" id="GO:0019432">
    <property type="term" value="P:triglyceride biosynthetic process"/>
    <property type="evidence" value="ECO:0007669"/>
    <property type="project" value="UniProtKB-UniPathway"/>
</dbReference>
<dbReference type="STRING" id="180498.A0A067JZM7"/>
<comment type="catalytic activity">
    <reaction evidence="10">
        <text>an acyl-CoA + a 1,2-diacyl-sn-glycerol = a triacyl-sn-glycerol + CoA</text>
        <dbReference type="Rhea" id="RHEA:10868"/>
        <dbReference type="ChEBI" id="CHEBI:17815"/>
        <dbReference type="ChEBI" id="CHEBI:57287"/>
        <dbReference type="ChEBI" id="CHEBI:58342"/>
        <dbReference type="ChEBI" id="CHEBI:64615"/>
        <dbReference type="EC" id="2.3.1.20"/>
    </reaction>
</comment>
<dbReference type="Pfam" id="PF03007">
    <property type="entry name" value="WS_DGAT_cat"/>
    <property type="match status" value="1"/>
</dbReference>
<dbReference type="UniPathway" id="UPA00282"/>
<evidence type="ECO:0000313" key="13">
    <source>
        <dbReference type="EMBL" id="KDP25009.1"/>
    </source>
</evidence>
<evidence type="ECO:0000256" key="8">
    <source>
        <dbReference type="ARBA" id="ARBA00024360"/>
    </source>
</evidence>
<dbReference type="PANTHER" id="PTHR31650:SF41">
    <property type="entry name" value="O-ACYLTRANSFERASE WSD1-LIKE ISOFORM X1"/>
    <property type="match status" value="1"/>
</dbReference>
<evidence type="ECO:0000256" key="5">
    <source>
        <dbReference type="ARBA" id="ARBA00022679"/>
    </source>
</evidence>
<dbReference type="InterPro" id="IPR009721">
    <property type="entry name" value="O-acyltransferase_WSD1_C"/>
</dbReference>
<dbReference type="PANTHER" id="PTHR31650">
    <property type="entry name" value="O-ACYLTRANSFERASE (WSD1-LIKE) FAMILY PROTEIN"/>
    <property type="match status" value="1"/>
</dbReference>
<evidence type="ECO:0000256" key="10">
    <source>
        <dbReference type="ARBA" id="ARBA00048109"/>
    </source>
</evidence>
<comment type="subcellular location">
    <subcellularLocation>
        <location evidence="1">Cell membrane</location>
        <topology evidence="1">Single-pass membrane protein</topology>
    </subcellularLocation>
    <subcellularLocation>
        <location evidence="2">Endoplasmic reticulum membrane</location>
    </subcellularLocation>
</comment>
<evidence type="ECO:0000313" key="14">
    <source>
        <dbReference type="Proteomes" id="UP000027138"/>
    </source>
</evidence>
<gene>
    <name evidence="13" type="ORF">JCGZ_23992</name>
</gene>
<dbReference type="KEGG" id="jcu:105646298"/>
<evidence type="ECO:0000256" key="7">
    <source>
        <dbReference type="ARBA" id="ARBA00023315"/>
    </source>
</evidence>
<keyword evidence="6" id="KW-0256">Endoplasmic reticulum</keyword>
<keyword evidence="7" id="KW-0012">Acyltransferase</keyword>
<sequence>MASPVNVPDEPLTPAGRLFLRPEANTIVHCVLGVKHHMDIDTIKTTIKNSLMCRNPRFCSLLVHDKNGLEHWRRTEIDIDKHVILVDTPMASPAAGDDDVEKIVNDYLAELSISSPLSTDKPLWEVHVMMEQKCAIFRLHHALGDGITVMSMLLGMCKKAEDPEAAPTLVAGGRKNWRREKGKNWREVLVGFFKTVWFSFVFCSQLVLRCLWACDRKTVISGGEGVEFWPRKVATAKFYIEDMKIVKEAIANATINDVLFGMISAGLSRYLNYRSPNSLENGQQITGVAMVNLRETSALQNLIETMRKNLGSRRGNKLGVFLLPTYYQTNIDPLQYVKRAKALIDLKKQTLEAYFSSKVADLAISLLGPKAASMLNYRIHCNTTFVISNVVGPKEELTIAGNPITFLRCITSSLPQALAMHMVSYAGRADMQIGVAKDIIPDPEFLAKCFEDSLLEMKEAALATKCVSRKN</sequence>
<accession>A0A067JZM7</accession>
<dbReference type="InterPro" id="IPR004255">
    <property type="entry name" value="O-acyltransferase_WSD1_N"/>
</dbReference>
<organism evidence="13 14">
    <name type="scientific">Jatropha curcas</name>
    <name type="common">Barbados nut</name>
    <dbReference type="NCBI Taxonomy" id="180498"/>
    <lineage>
        <taxon>Eukaryota</taxon>
        <taxon>Viridiplantae</taxon>
        <taxon>Streptophyta</taxon>
        <taxon>Embryophyta</taxon>
        <taxon>Tracheophyta</taxon>
        <taxon>Spermatophyta</taxon>
        <taxon>Magnoliopsida</taxon>
        <taxon>eudicotyledons</taxon>
        <taxon>Gunneridae</taxon>
        <taxon>Pentapetalae</taxon>
        <taxon>rosids</taxon>
        <taxon>fabids</taxon>
        <taxon>Malpighiales</taxon>
        <taxon>Euphorbiaceae</taxon>
        <taxon>Crotonoideae</taxon>
        <taxon>Jatropheae</taxon>
        <taxon>Jatropha</taxon>
    </lineage>
</organism>
<dbReference type="GO" id="GO:0005789">
    <property type="term" value="C:endoplasmic reticulum membrane"/>
    <property type="evidence" value="ECO:0007669"/>
    <property type="project" value="UniProtKB-SubCell"/>
</dbReference>
<evidence type="ECO:0000259" key="12">
    <source>
        <dbReference type="Pfam" id="PF06974"/>
    </source>
</evidence>
<dbReference type="AlphaFoldDB" id="A0A067JZM7"/>
<comment type="pathway">
    <text evidence="4">Lipid metabolism.</text>
</comment>
<dbReference type="InterPro" id="IPR045034">
    <property type="entry name" value="O-acyltransferase_WSD1-like"/>
</dbReference>
<dbReference type="EMBL" id="KK915001">
    <property type="protein sequence ID" value="KDP25009.1"/>
    <property type="molecule type" value="Genomic_DNA"/>
</dbReference>
<evidence type="ECO:0000256" key="6">
    <source>
        <dbReference type="ARBA" id="ARBA00022824"/>
    </source>
</evidence>
<dbReference type="GO" id="GO:0047196">
    <property type="term" value="F:long-chain-alcohol O-fatty-acyltransferase activity"/>
    <property type="evidence" value="ECO:0007669"/>
    <property type="project" value="UniProtKB-EC"/>
</dbReference>
<dbReference type="Pfam" id="PF06974">
    <property type="entry name" value="WS_DGAT_C"/>
    <property type="match status" value="1"/>
</dbReference>
<comment type="catalytic activity">
    <reaction evidence="9">
        <text>a long chain fatty alcohol + a fatty acyl-CoA = a long-chain alcohol wax ester + CoA</text>
        <dbReference type="Rhea" id="RHEA:38443"/>
        <dbReference type="ChEBI" id="CHEBI:17135"/>
        <dbReference type="ChEBI" id="CHEBI:57287"/>
        <dbReference type="ChEBI" id="CHEBI:77636"/>
        <dbReference type="ChEBI" id="CHEBI:235323"/>
        <dbReference type="EC" id="2.3.1.75"/>
    </reaction>
</comment>
<evidence type="ECO:0000259" key="11">
    <source>
        <dbReference type="Pfam" id="PF03007"/>
    </source>
</evidence>
<evidence type="ECO:0000256" key="3">
    <source>
        <dbReference type="ARBA" id="ARBA00004771"/>
    </source>
</evidence>
<dbReference type="Proteomes" id="UP000027138">
    <property type="component" value="Unassembled WGS sequence"/>
</dbReference>
<dbReference type="OrthoDB" id="619536at2759"/>
<evidence type="ECO:0000256" key="1">
    <source>
        <dbReference type="ARBA" id="ARBA00004162"/>
    </source>
</evidence>
<evidence type="ECO:0000256" key="4">
    <source>
        <dbReference type="ARBA" id="ARBA00005189"/>
    </source>
</evidence>
<feature type="domain" description="O-acyltransferase WSD1 C-terminal" evidence="12">
    <location>
        <begin position="315"/>
        <end position="458"/>
    </location>
</feature>
<comment type="pathway">
    <text evidence="3">Glycerolipid metabolism; triacylglycerol biosynthesis.</text>
</comment>
<keyword evidence="5" id="KW-0808">Transferase</keyword>
<name>A0A067JZM7_JATCU</name>
<keyword evidence="14" id="KW-1185">Reference proteome</keyword>
<proteinExistence type="inferred from homology"/>
<dbReference type="GO" id="GO:0005886">
    <property type="term" value="C:plasma membrane"/>
    <property type="evidence" value="ECO:0007669"/>
    <property type="project" value="UniProtKB-SubCell"/>
</dbReference>
<reference evidence="13 14" key="1">
    <citation type="journal article" date="2014" name="PLoS ONE">
        <title>Global Analysis of Gene Expression Profiles in Physic Nut (Jatropha curcas L.) Seedlings Exposed to Salt Stress.</title>
        <authorList>
            <person name="Zhang L."/>
            <person name="Zhang C."/>
            <person name="Wu P."/>
            <person name="Chen Y."/>
            <person name="Li M."/>
            <person name="Jiang H."/>
            <person name="Wu G."/>
        </authorList>
    </citation>
    <scope>NUCLEOTIDE SEQUENCE [LARGE SCALE GENOMIC DNA]</scope>
    <source>
        <strain evidence="14">cv. GZQX0401</strain>
        <tissue evidence="13">Young leaves</tissue>
    </source>
</reference>